<accession>A0A0G3IE31</accession>
<feature type="region of interest" description="Disordered" evidence="1">
    <location>
        <begin position="173"/>
        <end position="198"/>
    </location>
</feature>
<gene>
    <name evidence="2" type="ORF">MB84_28955</name>
</gene>
<sequence length="223" mass="24040">MNIGVSTNVKSAANSTGIAGDAPLVFQFVTKKGVIKKFSVSLQDLQNAAKANPRTWAHWIETTWDSIRDSFCNTKVAKAKAYYCAAVRAQDERTMADNYFALMNMATDETRRTSFTQVFNESEGTVALRIEAGLDKGLHIEMNVKASALDPEDMVSLGIPQQYVVAALRERHQPPRAEPPRGGGVAGGPSNSGLAERRLSIDCEAKARLAGAAPANEAAGRLE</sequence>
<geneLocation type="plasmid" evidence="2 3">
    <name>pPO70-1</name>
</geneLocation>
<dbReference type="AlphaFoldDB" id="A0A0G3IE31"/>
<proteinExistence type="predicted"/>
<keyword evidence="3" id="KW-1185">Reference proteome</keyword>
<dbReference type="EMBL" id="CP011518">
    <property type="protein sequence ID" value="AKK24813.1"/>
    <property type="molecule type" value="Genomic_DNA"/>
</dbReference>
<evidence type="ECO:0000256" key="1">
    <source>
        <dbReference type="SAM" id="MobiDB-lite"/>
    </source>
</evidence>
<evidence type="ECO:0000313" key="2">
    <source>
        <dbReference type="EMBL" id="AKK24813.1"/>
    </source>
</evidence>
<name>A0A0G3IE31_9BURK</name>
<evidence type="ECO:0000313" key="3">
    <source>
        <dbReference type="Proteomes" id="UP000035050"/>
    </source>
</evidence>
<keyword evidence="2" id="KW-0614">Plasmid</keyword>
<dbReference type="PATRIC" id="fig|573737.6.peg.5763"/>
<dbReference type="RefSeq" id="WP_052654399.1">
    <property type="nucleotide sequence ID" value="NZ_CP011518.2"/>
</dbReference>
<protein>
    <submittedName>
        <fullName evidence="2">Uncharacterized protein</fullName>
    </submittedName>
</protein>
<reference evidence="2" key="1">
    <citation type="submission" date="2016-06" db="EMBL/GenBank/DDBJ databases">
        <title>Pandoraea oxalativorans DSM 23570 Genome Sequencing.</title>
        <authorList>
            <person name="Ee R."/>
            <person name="Lim Y.-L."/>
            <person name="Yong D."/>
            <person name="Yin W.-F."/>
            <person name="Chan K.-G."/>
        </authorList>
    </citation>
    <scope>NUCLEOTIDE SEQUENCE</scope>
    <source>
        <strain evidence="2">DSM 23570</strain>
        <plasmid evidence="2">pPO70-1</plasmid>
    </source>
</reference>
<dbReference type="Proteomes" id="UP000035050">
    <property type="component" value="Plasmid pPO70-1"/>
</dbReference>
<organism evidence="2 3">
    <name type="scientific">Pandoraea oxalativorans</name>
    <dbReference type="NCBI Taxonomy" id="573737"/>
    <lineage>
        <taxon>Bacteria</taxon>
        <taxon>Pseudomonadati</taxon>
        <taxon>Pseudomonadota</taxon>
        <taxon>Betaproteobacteria</taxon>
        <taxon>Burkholderiales</taxon>
        <taxon>Burkholderiaceae</taxon>
        <taxon>Pandoraea</taxon>
    </lineage>
</organism>
<dbReference type="KEGG" id="pox:MB84_28955"/>